<accession>A0A951USU8</accession>
<dbReference type="InterPro" id="IPR055259">
    <property type="entry name" value="YkvP/CgeB_Glyco_trans-like"/>
</dbReference>
<name>A0A951USU8_9CYAN</name>
<dbReference type="AlphaFoldDB" id="A0A951USU8"/>
<dbReference type="Proteomes" id="UP000729701">
    <property type="component" value="Unassembled WGS sequence"/>
</dbReference>
<reference evidence="2" key="1">
    <citation type="submission" date="2021-05" db="EMBL/GenBank/DDBJ databases">
        <authorList>
            <person name="Pietrasiak N."/>
            <person name="Ward R."/>
            <person name="Stajich J.E."/>
            <person name="Kurbessoian T."/>
        </authorList>
    </citation>
    <scope>NUCLEOTIDE SEQUENCE</scope>
    <source>
        <strain evidence="2">GSE-NOS-MK-12-04C</strain>
    </source>
</reference>
<protein>
    <submittedName>
        <fullName evidence="2">Glycosyltransferase</fullName>
    </submittedName>
</protein>
<proteinExistence type="predicted"/>
<evidence type="ECO:0000313" key="3">
    <source>
        <dbReference type="Proteomes" id="UP000729701"/>
    </source>
</evidence>
<comment type="caution">
    <text evidence="2">The sequence shown here is derived from an EMBL/GenBank/DDBJ whole genome shotgun (WGS) entry which is preliminary data.</text>
</comment>
<gene>
    <name evidence="2" type="ORF">KME60_16940</name>
</gene>
<evidence type="ECO:0000313" key="2">
    <source>
        <dbReference type="EMBL" id="MBW4669058.1"/>
    </source>
</evidence>
<dbReference type="EMBL" id="JAHHGZ010000017">
    <property type="protein sequence ID" value="MBW4669058.1"/>
    <property type="molecule type" value="Genomic_DNA"/>
</dbReference>
<sequence>MIKSINANNARILVVSMRGCYSDVFRSVDYEFEDAICNFDSADILSPVFASGVINHLNVNWRDFLGTRIGKGKLFRLNCQEQVLEKKYDLLFFICQYFWDIPCINSIKKWRENCHKAVLWIDEIWAKELKEYKTSLYLEMAKDFDCIFSTQINSIHAIADLVKRPCYFLSYGIDAVKFCPYPFQPRRNIDVYNMGRRSPIVHKALLERVERENFLYLYDTLKGMQMINHAEHRILYSNLIKSSRYFIANKAKFDTIAQTGGQEELGSRFFEGAAGGAVIVGTPPACDAYTQYFDWSDAVISIPYDTANIIDILTELDAQPDRLRRIRKDNIVNSLLRHDWVYRWSEILHKVGLDNTPEMLSRQVHLQKLANLIYR</sequence>
<feature type="domain" description="Spore protein YkvP/CgeB glycosyl transferase-like" evidence="1">
    <location>
        <begin position="236"/>
        <end position="348"/>
    </location>
</feature>
<organism evidence="2 3">
    <name type="scientific">Cyanomargarita calcarea GSE-NOS-MK-12-04C</name>
    <dbReference type="NCBI Taxonomy" id="2839659"/>
    <lineage>
        <taxon>Bacteria</taxon>
        <taxon>Bacillati</taxon>
        <taxon>Cyanobacteriota</taxon>
        <taxon>Cyanophyceae</taxon>
        <taxon>Nostocales</taxon>
        <taxon>Cyanomargaritaceae</taxon>
        <taxon>Cyanomargarita</taxon>
    </lineage>
</organism>
<reference evidence="2" key="2">
    <citation type="journal article" date="2022" name="Microbiol. Resour. Announc.">
        <title>Metagenome Sequencing to Explore Phylogenomics of Terrestrial Cyanobacteria.</title>
        <authorList>
            <person name="Ward R.D."/>
            <person name="Stajich J.E."/>
            <person name="Johansen J.R."/>
            <person name="Huntemann M."/>
            <person name="Clum A."/>
            <person name="Foster B."/>
            <person name="Foster B."/>
            <person name="Roux S."/>
            <person name="Palaniappan K."/>
            <person name="Varghese N."/>
            <person name="Mukherjee S."/>
            <person name="Reddy T.B.K."/>
            <person name="Daum C."/>
            <person name="Copeland A."/>
            <person name="Chen I.A."/>
            <person name="Ivanova N.N."/>
            <person name="Kyrpides N.C."/>
            <person name="Shapiro N."/>
            <person name="Eloe-Fadrosh E.A."/>
            <person name="Pietrasiak N."/>
        </authorList>
    </citation>
    <scope>NUCLEOTIDE SEQUENCE</scope>
    <source>
        <strain evidence="2">GSE-NOS-MK-12-04C</strain>
    </source>
</reference>
<dbReference type="Pfam" id="PF13524">
    <property type="entry name" value="Glyco_trans_1_2"/>
    <property type="match status" value="1"/>
</dbReference>
<evidence type="ECO:0000259" key="1">
    <source>
        <dbReference type="Pfam" id="PF13524"/>
    </source>
</evidence>